<accession>A0ABS7QU07</accession>
<dbReference type="InterPro" id="IPR053141">
    <property type="entry name" value="Mycobact_SerProt_Inhib_Rv3364c"/>
</dbReference>
<dbReference type="Pfam" id="PF03259">
    <property type="entry name" value="Robl_LC7"/>
    <property type="match status" value="1"/>
</dbReference>
<evidence type="ECO:0000313" key="2">
    <source>
        <dbReference type="EMBL" id="MBY8886687.1"/>
    </source>
</evidence>
<dbReference type="InterPro" id="IPR004942">
    <property type="entry name" value="Roadblock/LAMTOR2_dom"/>
</dbReference>
<dbReference type="Gene3D" id="3.30.450.30">
    <property type="entry name" value="Dynein light chain 2a, cytoplasmic"/>
    <property type="match status" value="1"/>
</dbReference>
<gene>
    <name evidence="2" type="ORF">K7472_17705</name>
</gene>
<protein>
    <submittedName>
        <fullName evidence="2">Roadblock/LC7 domain-containing protein</fullName>
    </submittedName>
</protein>
<sequence length="140" mass="14454">MAELSEAAQNLNWLIARFVDRVPGVAHAVVVSSDGVQLAASQALPKERGDQLAAVASGLAGLTTGAATVFDAGSVTRTVVEMQHGYLFVAAISDGSVLTVLSSPNCDLKLVGYEMTLMVERTGEVLTPNVRAELQGALAG</sequence>
<dbReference type="SMART" id="SM00960">
    <property type="entry name" value="Robl_LC7"/>
    <property type="match status" value="1"/>
</dbReference>
<organism evidence="2 3">
    <name type="scientific">Streptantibioticus parmotrematis</name>
    <dbReference type="NCBI Taxonomy" id="2873249"/>
    <lineage>
        <taxon>Bacteria</taxon>
        <taxon>Bacillati</taxon>
        <taxon>Actinomycetota</taxon>
        <taxon>Actinomycetes</taxon>
        <taxon>Kitasatosporales</taxon>
        <taxon>Streptomycetaceae</taxon>
        <taxon>Streptantibioticus</taxon>
    </lineage>
</organism>
<comment type="caution">
    <text evidence="2">The sequence shown here is derived from an EMBL/GenBank/DDBJ whole genome shotgun (WGS) entry which is preliminary data.</text>
</comment>
<keyword evidence="3" id="KW-1185">Reference proteome</keyword>
<name>A0ABS7QU07_9ACTN</name>
<dbReference type="PANTHER" id="PTHR36222:SF1">
    <property type="entry name" value="SERINE PROTEASE INHIBITOR RV3364C"/>
    <property type="match status" value="1"/>
</dbReference>
<feature type="domain" description="Roadblock/LAMTOR2" evidence="1">
    <location>
        <begin position="12"/>
        <end position="102"/>
    </location>
</feature>
<dbReference type="EMBL" id="JAINVZ010000011">
    <property type="protein sequence ID" value="MBY8886687.1"/>
    <property type="molecule type" value="Genomic_DNA"/>
</dbReference>
<proteinExistence type="predicted"/>
<evidence type="ECO:0000259" key="1">
    <source>
        <dbReference type="SMART" id="SM00960"/>
    </source>
</evidence>
<dbReference type="Proteomes" id="UP001198565">
    <property type="component" value="Unassembled WGS sequence"/>
</dbReference>
<reference evidence="2 3" key="1">
    <citation type="submission" date="2021-08" db="EMBL/GenBank/DDBJ databases">
        <title>Streptomyces sp. PTM05 isolated from lichen.</title>
        <authorList>
            <person name="Somphong A."/>
            <person name="Phongsopitanun W."/>
            <person name="Tanasupawat S."/>
        </authorList>
    </citation>
    <scope>NUCLEOTIDE SEQUENCE [LARGE SCALE GENOMIC DNA]</scope>
    <source>
        <strain evidence="2 3">Ptm05</strain>
    </source>
</reference>
<evidence type="ECO:0000313" key="3">
    <source>
        <dbReference type="Proteomes" id="UP001198565"/>
    </source>
</evidence>
<dbReference type="RefSeq" id="WP_222979114.1">
    <property type="nucleotide sequence ID" value="NZ_JAINVZ010000011.1"/>
</dbReference>
<dbReference type="PANTHER" id="PTHR36222">
    <property type="entry name" value="SERINE PROTEASE INHIBITOR RV3364C"/>
    <property type="match status" value="1"/>
</dbReference>
<dbReference type="SUPFAM" id="SSF103196">
    <property type="entry name" value="Roadblock/LC7 domain"/>
    <property type="match status" value="1"/>
</dbReference>